<organism evidence="2 3">
    <name type="scientific">Streptomyces kasugaensis</name>
    <dbReference type="NCBI Taxonomy" id="1946"/>
    <lineage>
        <taxon>Bacteria</taxon>
        <taxon>Bacillati</taxon>
        <taxon>Actinomycetota</taxon>
        <taxon>Actinomycetes</taxon>
        <taxon>Kitasatosporales</taxon>
        <taxon>Streptomycetaceae</taxon>
        <taxon>Streptomyces</taxon>
    </lineage>
</organism>
<name>A0A4Q9HR12_STRKA</name>
<sequence>METDSTEIAGTAALAGAGSGRGGTGEPSAVIAALRDRSPGPPRCAGPAPRPVRTPSAARGTDRWYGIAAGGRAAVAQVVRGEAVTAGRPGAPTTYRLSHQDVV</sequence>
<proteinExistence type="predicted"/>
<dbReference type="Proteomes" id="UP000292452">
    <property type="component" value="Unassembled WGS sequence"/>
</dbReference>
<evidence type="ECO:0000256" key="1">
    <source>
        <dbReference type="SAM" id="MobiDB-lite"/>
    </source>
</evidence>
<dbReference type="EMBL" id="SIXH01000322">
    <property type="protein sequence ID" value="TBO56560.1"/>
    <property type="molecule type" value="Genomic_DNA"/>
</dbReference>
<comment type="caution">
    <text evidence="2">The sequence shown here is derived from an EMBL/GenBank/DDBJ whole genome shotgun (WGS) entry which is preliminary data.</text>
</comment>
<feature type="region of interest" description="Disordered" evidence="1">
    <location>
        <begin position="1"/>
        <end position="59"/>
    </location>
</feature>
<gene>
    <name evidence="2" type="ORF">EYS09_27315</name>
</gene>
<dbReference type="AlphaFoldDB" id="A0A4Q9HR12"/>
<accession>A0A4Q9HR12</accession>
<keyword evidence="3" id="KW-1185">Reference proteome</keyword>
<reference evidence="2 3" key="1">
    <citation type="submission" date="2019-02" db="EMBL/GenBank/DDBJ databases">
        <title>Draft Genome Sequence of Streptomyces sp. AM-2504, identified by 16S rRNA comparative analysis as a Streptomyces Kasugaensis strain.</title>
        <authorList>
            <person name="Napolioni V."/>
            <person name="Giuliodori A.M."/>
            <person name="Spurio R."/>
            <person name="Fabbretti A."/>
        </authorList>
    </citation>
    <scope>NUCLEOTIDE SEQUENCE [LARGE SCALE GENOMIC DNA]</scope>
    <source>
        <strain evidence="2 3">AM-2504</strain>
    </source>
</reference>
<dbReference type="RefSeq" id="WP_131125229.1">
    <property type="nucleotide sequence ID" value="NZ_SIXH01000322.1"/>
</dbReference>
<feature type="compositionally biased region" description="Pro residues" evidence="1">
    <location>
        <begin position="39"/>
        <end position="52"/>
    </location>
</feature>
<evidence type="ECO:0000313" key="2">
    <source>
        <dbReference type="EMBL" id="TBO56560.1"/>
    </source>
</evidence>
<evidence type="ECO:0000313" key="3">
    <source>
        <dbReference type="Proteomes" id="UP000292452"/>
    </source>
</evidence>
<protein>
    <submittedName>
        <fullName evidence="2">Uncharacterized protein</fullName>
    </submittedName>
</protein>